<proteinExistence type="inferred from homology"/>
<evidence type="ECO:0000256" key="2">
    <source>
        <dbReference type="SAM" id="MobiDB-lite"/>
    </source>
</evidence>
<sequence>MSLLAKARFWNFNLFSTRSNSPFILAGRAIHLSMDNPQVESNLSKVSLNDGTGEITRQLANISFSSEKTGEIHTEKEKVKSTKCRNPPRRVIVTKQIDKEGGSRKTENITRPSSKPANKSYGKTNSTKLVFKCLTTKTDLHKNLLILDLNGTLLVRNKQTKAIYLRPFVPEFVDFILENFSVLVWSSAMPDNVNRMVLHVFQQRHSLLINAWNRTHLRLSQSNYYRKVKVVKDLSWVWEKYPHWNSTNTILIDDSEHKGQLQPHNHICLREFVKGDENDKELLNVKSYLEDILNADTNDIREYIRTKIYEPAAIASSSTET</sequence>
<comment type="subcellular location">
    <subcellularLocation>
        <location evidence="1">Mitochondrion inner membrane</location>
        <topology evidence="1">Single-pass membrane protein</topology>
    </subcellularLocation>
</comment>
<reference evidence="4 5" key="1">
    <citation type="submission" date="2023-04" db="EMBL/GenBank/DDBJ databases">
        <title>Genome of Basidiobolus ranarum AG-B5.</title>
        <authorList>
            <person name="Stajich J.E."/>
            <person name="Carter-House D."/>
            <person name="Gryganskyi A."/>
        </authorList>
    </citation>
    <scope>NUCLEOTIDE SEQUENCE [LARGE SCALE GENOMIC DNA]</scope>
    <source>
        <strain evidence="4 5">AG-B5</strain>
    </source>
</reference>
<dbReference type="Pfam" id="PF03031">
    <property type="entry name" value="NIF"/>
    <property type="match status" value="1"/>
</dbReference>
<feature type="domain" description="FCP1 homology" evidence="3">
    <location>
        <begin position="138"/>
        <end position="292"/>
    </location>
</feature>
<dbReference type="InterPro" id="IPR050365">
    <property type="entry name" value="TIM50"/>
</dbReference>
<comment type="caution">
    <text evidence="4">The sequence shown here is derived from an EMBL/GenBank/DDBJ whole genome shotgun (WGS) entry which is preliminary data.</text>
</comment>
<keyword evidence="1" id="KW-0811">Translocation</keyword>
<dbReference type="PANTHER" id="PTHR12210">
    <property type="entry name" value="DULLARD PROTEIN PHOSPHATASE"/>
    <property type="match status" value="1"/>
</dbReference>
<comment type="similarity">
    <text evidence="1">Belongs to the TIM50 family.</text>
</comment>
<comment type="subunit">
    <text evidence="1">Component of the TIM23 complex.</text>
</comment>
<dbReference type="InterPro" id="IPR023214">
    <property type="entry name" value="HAD_sf"/>
</dbReference>
<dbReference type="PROSITE" id="PS50969">
    <property type="entry name" value="FCP1"/>
    <property type="match status" value="1"/>
</dbReference>
<dbReference type="EMBL" id="JASJQH010000129">
    <property type="protein sequence ID" value="KAK9766745.1"/>
    <property type="molecule type" value="Genomic_DNA"/>
</dbReference>
<dbReference type="InterPro" id="IPR004274">
    <property type="entry name" value="FCP1_dom"/>
</dbReference>
<organism evidence="4 5">
    <name type="scientific">Basidiobolus ranarum</name>
    <dbReference type="NCBI Taxonomy" id="34480"/>
    <lineage>
        <taxon>Eukaryota</taxon>
        <taxon>Fungi</taxon>
        <taxon>Fungi incertae sedis</taxon>
        <taxon>Zoopagomycota</taxon>
        <taxon>Entomophthoromycotina</taxon>
        <taxon>Basidiobolomycetes</taxon>
        <taxon>Basidiobolales</taxon>
        <taxon>Basidiobolaceae</taxon>
        <taxon>Basidiobolus</taxon>
    </lineage>
</organism>
<accession>A0ABR2WZ03</accession>
<dbReference type="SUPFAM" id="SSF56784">
    <property type="entry name" value="HAD-like"/>
    <property type="match status" value="1"/>
</dbReference>
<feature type="compositionally biased region" description="Polar residues" evidence="2">
    <location>
        <begin position="109"/>
        <end position="122"/>
    </location>
</feature>
<feature type="region of interest" description="Disordered" evidence="2">
    <location>
        <begin position="97"/>
        <end position="122"/>
    </location>
</feature>
<dbReference type="Proteomes" id="UP001479436">
    <property type="component" value="Unassembled WGS sequence"/>
</dbReference>
<evidence type="ECO:0000313" key="4">
    <source>
        <dbReference type="EMBL" id="KAK9766745.1"/>
    </source>
</evidence>
<name>A0ABR2WZ03_9FUNG</name>
<gene>
    <name evidence="4" type="ORF">K7432_003972</name>
</gene>
<feature type="compositionally biased region" description="Basic and acidic residues" evidence="2">
    <location>
        <begin position="97"/>
        <end position="108"/>
    </location>
</feature>
<evidence type="ECO:0000256" key="1">
    <source>
        <dbReference type="RuleBase" id="RU365079"/>
    </source>
</evidence>
<keyword evidence="5" id="KW-1185">Reference proteome</keyword>
<keyword evidence="1" id="KW-0813">Transport</keyword>
<protein>
    <recommendedName>
        <fullName evidence="1">Mitochondrial import inner membrane translocase subunit TIM50</fullName>
    </recommendedName>
</protein>
<evidence type="ECO:0000313" key="5">
    <source>
        <dbReference type="Proteomes" id="UP001479436"/>
    </source>
</evidence>
<comment type="function">
    <text evidence="1">Essential component of the TIM23 complex, a complex that mediates the translocation of transit peptide-containing proteins across the mitochondrial inner membrane.</text>
</comment>
<keyword evidence="1" id="KW-0653">Protein transport</keyword>
<dbReference type="Gene3D" id="3.40.50.1000">
    <property type="entry name" value="HAD superfamily/HAD-like"/>
    <property type="match status" value="1"/>
</dbReference>
<dbReference type="InterPro" id="IPR036412">
    <property type="entry name" value="HAD-like_sf"/>
</dbReference>
<keyword evidence="1" id="KW-0809">Transit peptide</keyword>
<dbReference type="SMART" id="SM00577">
    <property type="entry name" value="CPDc"/>
    <property type="match status" value="1"/>
</dbReference>
<keyword evidence="1" id="KW-0496">Mitochondrion</keyword>
<evidence type="ECO:0000259" key="3">
    <source>
        <dbReference type="PROSITE" id="PS50969"/>
    </source>
</evidence>